<feature type="transmembrane region" description="Helical" evidence="2">
    <location>
        <begin position="12"/>
        <end position="36"/>
    </location>
</feature>
<gene>
    <name evidence="3" type="ORF">D3M95_09310</name>
</gene>
<keyword evidence="2" id="KW-1133">Transmembrane helix</keyword>
<evidence type="ECO:0000256" key="1">
    <source>
        <dbReference type="SAM" id="MobiDB-lite"/>
    </source>
</evidence>
<keyword evidence="2" id="KW-0472">Membrane</keyword>
<feature type="transmembrane region" description="Helical" evidence="2">
    <location>
        <begin position="157"/>
        <end position="178"/>
    </location>
</feature>
<feature type="compositionally biased region" description="Polar residues" evidence="1">
    <location>
        <begin position="189"/>
        <end position="202"/>
    </location>
</feature>
<protein>
    <submittedName>
        <fullName evidence="3">Uncharacterized protein</fullName>
    </submittedName>
</protein>
<proteinExistence type="predicted"/>
<name>A0A418Q5J8_9CORY</name>
<dbReference type="AlphaFoldDB" id="A0A418Q5J8"/>
<accession>A0A418Q5J8</accession>
<keyword evidence="4" id="KW-1185">Reference proteome</keyword>
<evidence type="ECO:0000313" key="4">
    <source>
        <dbReference type="Proteomes" id="UP000285278"/>
    </source>
</evidence>
<feature type="region of interest" description="Disordered" evidence="1">
    <location>
        <begin position="184"/>
        <end position="218"/>
    </location>
</feature>
<dbReference type="Proteomes" id="UP000285278">
    <property type="component" value="Unassembled WGS sequence"/>
</dbReference>
<sequence>MNPVDLMWFANRGAAVAAFAALTMSVALGLYSSAGLRATRRLAWMGRFRPHRGLPLQLHASMSLAALVALAIHIVTTLLNTHVPVSVLDVVVPFRVGIAYGLGAIAFDLLLITAATGWLRNRLPQRAWRVVHSAAYICWPVALIHAVAAGTDAASPWFIAGIVGASALVSGLLVVRLWPDALPGESGRHTQPAQHTASTTPLMRQHIATQRGKDAAAS</sequence>
<evidence type="ECO:0000256" key="2">
    <source>
        <dbReference type="SAM" id="Phobius"/>
    </source>
</evidence>
<evidence type="ECO:0000313" key="3">
    <source>
        <dbReference type="EMBL" id="RIX33880.1"/>
    </source>
</evidence>
<feature type="transmembrane region" description="Helical" evidence="2">
    <location>
        <begin position="98"/>
        <end position="119"/>
    </location>
</feature>
<keyword evidence="2" id="KW-0812">Transmembrane</keyword>
<organism evidence="3 4">
    <name type="scientific">Corynebacterium falsenii</name>
    <dbReference type="NCBI Taxonomy" id="108486"/>
    <lineage>
        <taxon>Bacteria</taxon>
        <taxon>Bacillati</taxon>
        <taxon>Actinomycetota</taxon>
        <taxon>Actinomycetes</taxon>
        <taxon>Mycobacteriales</taxon>
        <taxon>Corynebacteriaceae</taxon>
        <taxon>Corynebacterium</taxon>
    </lineage>
</organism>
<dbReference type="RefSeq" id="WP_119665147.1">
    <property type="nucleotide sequence ID" value="NZ_QXJK01000011.1"/>
</dbReference>
<comment type="caution">
    <text evidence="3">The sequence shown here is derived from an EMBL/GenBank/DDBJ whole genome shotgun (WGS) entry which is preliminary data.</text>
</comment>
<feature type="transmembrane region" description="Helical" evidence="2">
    <location>
        <begin position="131"/>
        <end position="151"/>
    </location>
</feature>
<dbReference type="STRING" id="1451189.CFAL_01300"/>
<dbReference type="OrthoDB" id="4827239at2"/>
<dbReference type="EMBL" id="QXJK01000011">
    <property type="protein sequence ID" value="RIX33880.1"/>
    <property type="molecule type" value="Genomic_DNA"/>
</dbReference>
<feature type="transmembrane region" description="Helical" evidence="2">
    <location>
        <begin position="56"/>
        <end position="78"/>
    </location>
</feature>
<reference evidence="3 4" key="1">
    <citation type="submission" date="2018-09" db="EMBL/GenBank/DDBJ databases">
        <title>Optimization and identification of Corynebacterium falsenii FN1-14 from fish paste.</title>
        <authorList>
            <person name="Daroonpunt R."/>
            <person name="Tanasupawat S."/>
        </authorList>
    </citation>
    <scope>NUCLEOTIDE SEQUENCE [LARGE SCALE GENOMIC DNA]</scope>
    <source>
        <strain evidence="3 4">FN1-14</strain>
    </source>
</reference>